<accession>A0A437S7N2</accession>
<evidence type="ECO:0000313" key="2">
    <source>
        <dbReference type="Proteomes" id="UP000288812"/>
    </source>
</evidence>
<gene>
    <name evidence="1" type="ORF">EF514_04090</name>
</gene>
<proteinExistence type="predicted"/>
<dbReference type="Proteomes" id="UP000288812">
    <property type="component" value="Unassembled WGS sequence"/>
</dbReference>
<dbReference type="RefSeq" id="WP_127724102.1">
    <property type="nucleotide sequence ID" value="NZ_RLIH01000004.1"/>
</dbReference>
<dbReference type="EMBL" id="RLIH01000004">
    <property type="protein sequence ID" value="RVU55076.1"/>
    <property type="molecule type" value="Genomic_DNA"/>
</dbReference>
<sequence length="108" mass="12300">MNINVKKTIENLKDNLQNLPLTSIEKISVEEKDEILKVDYLLNVPKNITVSTLISISPEKVEKESKHPDINTLNVAILPTCMVIDVKKRVEDYLNNLETIISKSIEEL</sequence>
<keyword evidence="2" id="KW-1185">Reference proteome</keyword>
<reference evidence="1 2" key="1">
    <citation type="submission" date="2018-11" db="EMBL/GenBank/DDBJ databases">
        <title>Genome sequencing and assembly of Anaerosphaera sp. nov., GS7-6-2.</title>
        <authorList>
            <person name="Rettenmaier R."/>
            <person name="Liebl W."/>
            <person name="Zverlov V."/>
        </authorList>
    </citation>
    <scope>NUCLEOTIDE SEQUENCE [LARGE SCALE GENOMIC DNA]</scope>
    <source>
        <strain evidence="1 2">GS7-6-2</strain>
    </source>
</reference>
<evidence type="ECO:0000313" key="1">
    <source>
        <dbReference type="EMBL" id="RVU55076.1"/>
    </source>
</evidence>
<comment type="caution">
    <text evidence="1">The sequence shown here is derived from an EMBL/GenBank/DDBJ whole genome shotgun (WGS) entry which is preliminary data.</text>
</comment>
<name>A0A437S7N2_9FIRM</name>
<protein>
    <submittedName>
        <fullName evidence="1">Uncharacterized protein</fullName>
    </submittedName>
</protein>
<organism evidence="1 2">
    <name type="scientific">Anaerosphaera multitolerans</name>
    <dbReference type="NCBI Taxonomy" id="2487351"/>
    <lineage>
        <taxon>Bacteria</taxon>
        <taxon>Bacillati</taxon>
        <taxon>Bacillota</taxon>
        <taxon>Tissierellia</taxon>
        <taxon>Tissierellales</taxon>
        <taxon>Peptoniphilaceae</taxon>
        <taxon>Anaerosphaera</taxon>
    </lineage>
</organism>
<dbReference type="AlphaFoldDB" id="A0A437S7N2"/>